<evidence type="ECO:0000313" key="1">
    <source>
        <dbReference type="EMBL" id="ABQ91922.1"/>
    </source>
</evidence>
<protein>
    <submittedName>
        <fullName evidence="1">Periplasmic binding protein</fullName>
    </submittedName>
</protein>
<feature type="binding site" evidence="2">
    <location>
        <position position="104"/>
    </location>
    <ligand>
        <name>Zn(2+)</name>
        <dbReference type="ChEBI" id="CHEBI:29105"/>
        <label>2</label>
    </ligand>
</feature>
<reference evidence="2 3" key="2">
    <citation type="journal article" date="2017" name="Proteins">
        <title>Structural basis for binding and transfer of heme in bacterial heme-acquisition systems.</title>
        <authorList>
            <person name="Naoe Y."/>
            <person name="Nakamura N."/>
            <person name="Rahman M.M."/>
            <person name="Tosha T."/>
            <person name="Nagatoishi S."/>
            <person name="Tsumoto K."/>
            <person name="Shiro Y."/>
            <person name="Sugimoto H."/>
        </authorList>
    </citation>
    <scope>X-RAY CRYSTALLOGRAPHY (2.00 ANGSTROMS) OF 96-360 IN COMPLEX WITH MG(2+); ZN(2+) AND HEME B</scope>
</reference>
<dbReference type="PDB" id="5GJ3">
    <property type="method" value="X-ray"/>
    <property type="resolution" value="2.00 A"/>
    <property type="chains" value="A=96-360"/>
</dbReference>
<feature type="binding site" evidence="3">
    <location>
        <position position="184"/>
    </location>
    <ligand>
        <name>Mg(2+)</name>
        <dbReference type="ChEBI" id="CHEBI:18420"/>
    </ligand>
</feature>
<gene>
    <name evidence="1" type="ordered locus">RoseRS_3565</name>
</gene>
<feature type="binding site" evidence="2">
    <location>
        <position position="239"/>
    </location>
    <ligand>
        <name>heme b</name>
        <dbReference type="ChEBI" id="CHEBI:60344"/>
        <label>2</label>
        <note>axial binding residue</note>
    </ligand>
    <ligandPart>
        <name>Fe</name>
        <dbReference type="ChEBI" id="CHEBI:18248"/>
    </ligandPart>
</feature>
<organism evidence="1">
    <name type="scientific">Roseiflexus sp. (strain RS-1)</name>
    <dbReference type="NCBI Taxonomy" id="357808"/>
    <lineage>
        <taxon>Bacteria</taxon>
        <taxon>Bacillati</taxon>
        <taxon>Chloroflexota</taxon>
        <taxon>Chloroflexia</taxon>
        <taxon>Chloroflexales</taxon>
        <taxon>Roseiflexineae</taxon>
        <taxon>Roseiflexaceae</taxon>
        <taxon>Roseiflexus</taxon>
    </lineage>
</organism>
<reference evidence="1" key="1">
    <citation type="submission" date="2007-04" db="EMBL/GenBank/DDBJ databases">
        <title>Complete sequence of Roseiflexus sp. RS-1.</title>
        <authorList>
            <consortium name="US DOE Joint Genome Institute"/>
            <person name="Copeland A."/>
            <person name="Lucas S."/>
            <person name="Lapidus A."/>
            <person name="Barry K."/>
            <person name="Detter J.C."/>
            <person name="Glavina del Rio T."/>
            <person name="Hammon N."/>
            <person name="Israni S."/>
            <person name="Dalin E."/>
            <person name="Tice H."/>
            <person name="Pitluck S."/>
            <person name="Chertkov O."/>
            <person name="Brettin T."/>
            <person name="Bruce D."/>
            <person name="Han C."/>
            <person name="Schmutz J."/>
            <person name="Larimer F."/>
            <person name="Land M."/>
            <person name="Hauser L."/>
            <person name="Kyrpides N."/>
            <person name="Mikhailova N."/>
            <person name="Bryant D."/>
            <person name="Richardson P."/>
        </authorList>
    </citation>
    <scope>NUCLEOTIDE SEQUENCE</scope>
    <source>
        <strain evidence="1">RS-1</strain>
    </source>
</reference>
<evidence type="ECO:0007829" key="3">
    <source>
        <dbReference type="PDB" id="5Y8B"/>
    </source>
</evidence>
<keyword evidence="2 3" id="KW-0002">3D-structure</keyword>
<feature type="binding site" evidence="2">
    <location>
        <position position="96"/>
    </location>
    <ligand>
        <name>Zn(2+)</name>
        <dbReference type="ChEBI" id="CHEBI:29105"/>
        <label>1</label>
    </ligand>
</feature>
<evidence type="ECO:0007829" key="2">
    <source>
        <dbReference type="PDB" id="5GJ3"/>
    </source>
</evidence>
<keyword evidence="2" id="KW-0408">Iron</keyword>
<feature type="binding site" evidence="2">
    <location>
        <position position="234"/>
    </location>
    <ligand>
        <name>Zn(2+)</name>
        <dbReference type="ChEBI" id="CHEBI:29105"/>
        <label>3</label>
    </ligand>
</feature>
<accession>A0ACD6B8E6</accession>
<keyword evidence="2" id="KW-0349">Heme</keyword>
<feature type="binding site" evidence="2">
    <location>
        <position position="143"/>
    </location>
    <ligand>
        <name>heme b</name>
        <dbReference type="ChEBI" id="CHEBI:60344"/>
        <label>1</label>
    </ligand>
</feature>
<proteinExistence type="evidence at protein level"/>
<dbReference type="PDB" id="5Y8B">
    <property type="method" value="X-ray"/>
    <property type="resolution" value="2.40 A"/>
    <property type="chains" value="A=96-360"/>
</dbReference>
<dbReference type="EMBL" id="CP000686">
    <property type="protein sequence ID" value="ABQ91922.1"/>
    <property type="molecule type" value="Genomic_DNA"/>
</dbReference>
<feature type="binding site" evidence="3">
    <location>
        <position position="104"/>
    </location>
    <ligand>
        <name>Mg(2+)</name>
        <dbReference type="ChEBI" id="CHEBI:18420"/>
    </ligand>
</feature>
<sequence length="360" mass="37299">MKSWKPDHRSVAATGRLRQTLLLFSLAVAVLLAACGTTSSSGGVSSPTALPAPTSPSAAPASLASGAEMAPGEAEPQLPATVVDYQGEQVTITSIERIVSLNGDITEIIFALGMGEYVVGVDSSATYPPERTKMLPNIGYQRRLSAEGILSLNPTLVIGDEAAGPPETLAQIRAAGVPLAITADPPSLDAPQQKIRFVAQALGIPQRGERLAAQVEAEIAAARDLARRITNPPHVLFLYLRGTDVQQVAGRNTAVDVMIAAAGGINAAADAGIVEFKPLSPEVVIAAQPDVLLVLDKGLESVGGVDGLLKIPGLADTPAGRQRRIIALDDLYLLGMGPRTGQALTDLTIAFYDAAQGSRP</sequence>
<keyword evidence="2 3" id="KW-0479">Metal-binding</keyword>
<feature type="binding site" evidence="2">
    <location>
        <position position="270"/>
    </location>
    <ligand>
        <name>Zn(2+)</name>
        <dbReference type="ChEBI" id="CHEBI:29105"/>
        <label>3</label>
    </ligand>
</feature>
<feature type="binding site" evidence="3">
    <location>
        <position position="160"/>
    </location>
    <ligand>
        <name>Mg(2+)</name>
        <dbReference type="ChEBI" id="CHEBI:18420"/>
    </ligand>
</feature>
<keyword evidence="2" id="KW-0862">Zinc</keyword>
<feature type="binding site" evidence="2">
    <location>
        <position position="160"/>
    </location>
    <ligand>
        <name>Zn(2+)</name>
        <dbReference type="ChEBI" id="CHEBI:29105"/>
        <label>2</label>
    </ligand>
</feature>
<accession>A5UZ69</accession>
<name>A0ACD6B8E6_ROSS1</name>
<feature type="binding site" evidence="2">
    <location>
        <position position="184"/>
    </location>
    <ligand>
        <name>Zn(2+)</name>
        <dbReference type="ChEBI" id="CHEBI:29105"/>
        <label>2</label>
    </ligand>
</feature>
<feature type="binding site" evidence="2">
    <location>
        <position position="346"/>
    </location>
    <ligand>
        <name>Zn(2+)</name>
        <dbReference type="ChEBI" id="CHEBI:29105"/>
        <label>4</label>
    </ligand>
</feature>